<reference evidence="1" key="1">
    <citation type="journal article" date="2022" name="Int. J. Mol. Sci.">
        <title>Draft Genome of Tanacetum Coccineum: Genomic Comparison of Closely Related Tanacetum-Family Plants.</title>
        <authorList>
            <person name="Yamashiro T."/>
            <person name="Shiraishi A."/>
            <person name="Nakayama K."/>
            <person name="Satake H."/>
        </authorList>
    </citation>
    <scope>NUCLEOTIDE SEQUENCE</scope>
</reference>
<accession>A0ABQ4X7J5</accession>
<protein>
    <submittedName>
        <fullName evidence="1">Uncharacterized protein</fullName>
    </submittedName>
</protein>
<organism evidence="1 2">
    <name type="scientific">Tanacetum coccineum</name>
    <dbReference type="NCBI Taxonomy" id="301880"/>
    <lineage>
        <taxon>Eukaryota</taxon>
        <taxon>Viridiplantae</taxon>
        <taxon>Streptophyta</taxon>
        <taxon>Embryophyta</taxon>
        <taxon>Tracheophyta</taxon>
        <taxon>Spermatophyta</taxon>
        <taxon>Magnoliopsida</taxon>
        <taxon>eudicotyledons</taxon>
        <taxon>Gunneridae</taxon>
        <taxon>Pentapetalae</taxon>
        <taxon>asterids</taxon>
        <taxon>campanulids</taxon>
        <taxon>Asterales</taxon>
        <taxon>Asteraceae</taxon>
        <taxon>Asteroideae</taxon>
        <taxon>Anthemideae</taxon>
        <taxon>Anthemidinae</taxon>
        <taxon>Tanacetum</taxon>
    </lineage>
</organism>
<comment type="caution">
    <text evidence="1">The sequence shown here is derived from an EMBL/GenBank/DDBJ whole genome shotgun (WGS) entry which is preliminary data.</text>
</comment>
<name>A0ABQ4X7J5_9ASTR</name>
<dbReference type="Proteomes" id="UP001151760">
    <property type="component" value="Unassembled WGS sequence"/>
</dbReference>
<dbReference type="EMBL" id="BQNB010009273">
    <property type="protein sequence ID" value="GJS61199.1"/>
    <property type="molecule type" value="Genomic_DNA"/>
</dbReference>
<evidence type="ECO:0000313" key="2">
    <source>
        <dbReference type="Proteomes" id="UP001151760"/>
    </source>
</evidence>
<reference evidence="1" key="2">
    <citation type="submission" date="2022-01" db="EMBL/GenBank/DDBJ databases">
        <authorList>
            <person name="Yamashiro T."/>
            <person name="Shiraishi A."/>
            <person name="Satake H."/>
            <person name="Nakayama K."/>
        </authorList>
    </citation>
    <scope>NUCLEOTIDE SEQUENCE</scope>
</reference>
<keyword evidence="2" id="KW-1185">Reference proteome</keyword>
<sequence length="84" mass="9024">MVVRSDCCGGGEGGEVMWRGGSGGDDEVVVMVDRGDVRRAERCVERRLVAGSGGWWSRQKSVAALEKLAGNEGYEREDEGKYGG</sequence>
<proteinExistence type="predicted"/>
<evidence type="ECO:0000313" key="1">
    <source>
        <dbReference type="EMBL" id="GJS61199.1"/>
    </source>
</evidence>
<gene>
    <name evidence="1" type="ORF">Tco_0655983</name>
</gene>